<comment type="similarity">
    <text evidence="3">Belongs to the NDC1 family.</text>
</comment>
<name>A0A0M3I105_ASCLU</name>
<keyword evidence="13" id="KW-1185">Reference proteome</keyword>
<evidence type="ECO:0000256" key="10">
    <source>
        <dbReference type="ARBA" id="ARBA00023132"/>
    </source>
</evidence>
<dbReference type="WBParaSite" id="ALUE_0000989101-mRNA-1">
    <property type="protein sequence ID" value="ALUE_0000989101-mRNA-1"/>
    <property type="gene ID" value="ALUE_0000989101"/>
</dbReference>
<evidence type="ECO:0000256" key="6">
    <source>
        <dbReference type="ARBA" id="ARBA00022816"/>
    </source>
</evidence>
<evidence type="ECO:0000256" key="3">
    <source>
        <dbReference type="ARBA" id="ARBA00005760"/>
    </source>
</evidence>
<keyword evidence="11" id="KW-0472">Membrane</keyword>
<keyword evidence="12" id="KW-0539">Nucleus</keyword>
<proteinExistence type="inferred from homology"/>
<dbReference type="InterPro" id="IPR019049">
    <property type="entry name" value="Nucleoporin_prot_Ndc1/Nup"/>
</dbReference>
<dbReference type="PANTHER" id="PTHR13269">
    <property type="entry name" value="NUCLEOPORIN NDC1"/>
    <property type="match status" value="1"/>
</dbReference>
<evidence type="ECO:0000256" key="9">
    <source>
        <dbReference type="ARBA" id="ARBA00023010"/>
    </source>
</evidence>
<evidence type="ECO:0000256" key="12">
    <source>
        <dbReference type="ARBA" id="ARBA00023242"/>
    </source>
</evidence>
<keyword evidence="8" id="KW-1133">Transmembrane helix</keyword>
<dbReference type="GO" id="GO:0030674">
    <property type="term" value="F:protein-macromolecule adaptor activity"/>
    <property type="evidence" value="ECO:0007669"/>
    <property type="project" value="TreeGrafter"/>
</dbReference>
<evidence type="ECO:0000256" key="11">
    <source>
        <dbReference type="ARBA" id="ARBA00023136"/>
    </source>
</evidence>
<evidence type="ECO:0000256" key="4">
    <source>
        <dbReference type="ARBA" id="ARBA00022448"/>
    </source>
</evidence>
<dbReference type="Proteomes" id="UP000036681">
    <property type="component" value="Unplaced"/>
</dbReference>
<keyword evidence="4" id="KW-0813">Transport</keyword>
<dbReference type="Pfam" id="PF09531">
    <property type="entry name" value="Ndc1_Nup"/>
    <property type="match status" value="1"/>
</dbReference>
<evidence type="ECO:0000256" key="8">
    <source>
        <dbReference type="ARBA" id="ARBA00022989"/>
    </source>
</evidence>
<evidence type="ECO:0000256" key="5">
    <source>
        <dbReference type="ARBA" id="ARBA00022692"/>
    </source>
</evidence>
<dbReference type="GO" id="GO:0070762">
    <property type="term" value="C:nuclear pore transmembrane ring"/>
    <property type="evidence" value="ECO:0007669"/>
    <property type="project" value="TreeGrafter"/>
</dbReference>
<reference evidence="14" key="1">
    <citation type="submission" date="2017-02" db="UniProtKB">
        <authorList>
            <consortium name="WormBaseParasite"/>
        </authorList>
    </citation>
    <scope>IDENTIFICATION</scope>
</reference>
<evidence type="ECO:0000313" key="14">
    <source>
        <dbReference type="WBParaSite" id="ALUE_0000989101-mRNA-1"/>
    </source>
</evidence>
<keyword evidence="5" id="KW-0812">Transmembrane</keyword>
<dbReference type="GO" id="GO:0006999">
    <property type="term" value="P:nuclear pore organization"/>
    <property type="evidence" value="ECO:0007669"/>
    <property type="project" value="TreeGrafter"/>
</dbReference>
<keyword evidence="7" id="KW-0653">Protein transport</keyword>
<dbReference type="GO" id="GO:0031965">
    <property type="term" value="C:nuclear membrane"/>
    <property type="evidence" value="ECO:0007669"/>
    <property type="project" value="UniProtKB-SubCell"/>
</dbReference>
<dbReference type="PANTHER" id="PTHR13269:SF6">
    <property type="entry name" value="NUCLEOPORIN NDC1"/>
    <property type="match status" value="1"/>
</dbReference>
<dbReference type="GO" id="GO:0015031">
    <property type="term" value="P:protein transport"/>
    <property type="evidence" value="ECO:0007669"/>
    <property type="project" value="UniProtKB-KW"/>
</dbReference>
<sequence length="161" mass="18615">MKVLEQIKRNVDEENARIRRENFVNLSRISNGCVNKTGGPTMLLPNRLRRDQDLCRRILKDQPMGNTTMTACNDTSGATLWYRLKLRLTEERHIITAIDETLAMLSIESLCMLIWHSYEEDRYGVVQKDLSAIISLMLQLVVSFDKYIRNIKPVGCRLQGD</sequence>
<keyword evidence="6" id="KW-0509">mRNA transport</keyword>
<keyword evidence="9" id="KW-0811">Translocation</keyword>
<dbReference type="AlphaFoldDB" id="A0A0M3I105"/>
<keyword evidence="10" id="KW-0906">Nuclear pore complex</keyword>
<comment type="subcellular location">
    <subcellularLocation>
        <location evidence="1">Nucleus membrane</location>
        <topology evidence="1">Multi-pass membrane protein</topology>
    </subcellularLocation>
    <subcellularLocation>
        <location evidence="2">Nucleus</location>
        <location evidence="2">Nuclear pore complex</location>
    </subcellularLocation>
</comment>
<evidence type="ECO:0000256" key="7">
    <source>
        <dbReference type="ARBA" id="ARBA00022927"/>
    </source>
</evidence>
<evidence type="ECO:0000256" key="2">
    <source>
        <dbReference type="ARBA" id="ARBA00004567"/>
    </source>
</evidence>
<evidence type="ECO:0000256" key="1">
    <source>
        <dbReference type="ARBA" id="ARBA00004232"/>
    </source>
</evidence>
<protein>
    <submittedName>
        <fullName evidence="14">Reverse transcriptase domain-containing protein</fullName>
    </submittedName>
</protein>
<dbReference type="GO" id="GO:0051028">
    <property type="term" value="P:mRNA transport"/>
    <property type="evidence" value="ECO:0007669"/>
    <property type="project" value="UniProtKB-KW"/>
</dbReference>
<organism evidence="13 14">
    <name type="scientific">Ascaris lumbricoides</name>
    <name type="common">Giant roundworm</name>
    <dbReference type="NCBI Taxonomy" id="6252"/>
    <lineage>
        <taxon>Eukaryota</taxon>
        <taxon>Metazoa</taxon>
        <taxon>Ecdysozoa</taxon>
        <taxon>Nematoda</taxon>
        <taxon>Chromadorea</taxon>
        <taxon>Rhabditida</taxon>
        <taxon>Spirurina</taxon>
        <taxon>Ascaridomorpha</taxon>
        <taxon>Ascaridoidea</taxon>
        <taxon>Ascarididae</taxon>
        <taxon>Ascaris</taxon>
    </lineage>
</organism>
<accession>A0A0M3I105</accession>
<evidence type="ECO:0000313" key="13">
    <source>
        <dbReference type="Proteomes" id="UP000036681"/>
    </source>
</evidence>